<feature type="transmembrane region" description="Helical" evidence="8">
    <location>
        <begin position="46"/>
        <end position="71"/>
    </location>
</feature>
<dbReference type="CDD" id="cd06261">
    <property type="entry name" value="TM_PBP2"/>
    <property type="match status" value="1"/>
</dbReference>
<evidence type="ECO:0000256" key="7">
    <source>
        <dbReference type="ARBA" id="ARBA00023136"/>
    </source>
</evidence>
<keyword evidence="11" id="KW-1185">Reference proteome</keyword>
<dbReference type="InterPro" id="IPR043429">
    <property type="entry name" value="ArtM/GltK/GlnP/TcyL/YhdX-like"/>
</dbReference>
<dbReference type="Proteomes" id="UP001290455">
    <property type="component" value="Unassembled WGS sequence"/>
</dbReference>
<dbReference type="InterPro" id="IPR035906">
    <property type="entry name" value="MetI-like_sf"/>
</dbReference>
<dbReference type="PANTHER" id="PTHR30614:SF0">
    <property type="entry name" value="L-CYSTINE TRANSPORT SYSTEM PERMEASE PROTEIN TCYL"/>
    <property type="match status" value="1"/>
</dbReference>
<feature type="domain" description="ABC transmembrane type-1" evidence="9">
    <location>
        <begin position="15"/>
        <end position="203"/>
    </location>
</feature>
<dbReference type="SUPFAM" id="SSF161098">
    <property type="entry name" value="MetI-like"/>
    <property type="match status" value="1"/>
</dbReference>
<feature type="transmembrane region" description="Helical" evidence="8">
    <location>
        <begin position="158"/>
        <end position="176"/>
    </location>
</feature>
<gene>
    <name evidence="10" type="ORF">SM124_20355</name>
</gene>
<evidence type="ECO:0000313" key="11">
    <source>
        <dbReference type="Proteomes" id="UP001290455"/>
    </source>
</evidence>
<keyword evidence="4 8" id="KW-0812">Transmembrane</keyword>
<keyword evidence="3" id="KW-1003">Cell membrane</keyword>
<evidence type="ECO:0000256" key="4">
    <source>
        <dbReference type="ARBA" id="ARBA00022692"/>
    </source>
</evidence>
<comment type="caution">
    <text evidence="10">The sequence shown here is derived from an EMBL/GenBank/DDBJ whole genome shotgun (WGS) entry which is preliminary data.</text>
</comment>
<proteinExistence type="inferred from homology"/>
<dbReference type="EMBL" id="JAXOFX010000019">
    <property type="protein sequence ID" value="MDZ5474079.1"/>
    <property type="molecule type" value="Genomic_DNA"/>
</dbReference>
<comment type="subcellular location">
    <subcellularLocation>
        <location evidence="1 8">Cell membrane</location>
        <topology evidence="1 8">Multi-pass membrane protein</topology>
    </subcellularLocation>
</comment>
<dbReference type="PROSITE" id="PS50928">
    <property type="entry name" value="ABC_TM1"/>
    <property type="match status" value="1"/>
</dbReference>
<evidence type="ECO:0000259" key="9">
    <source>
        <dbReference type="PROSITE" id="PS50928"/>
    </source>
</evidence>
<dbReference type="Pfam" id="PF00528">
    <property type="entry name" value="BPD_transp_1"/>
    <property type="match status" value="1"/>
</dbReference>
<accession>A0ABU5J3U7</accession>
<comment type="similarity">
    <text evidence="8">Belongs to the binding-protein-dependent transport system permease family.</text>
</comment>
<dbReference type="NCBIfam" id="TIGR01726">
    <property type="entry name" value="HEQRo_perm_3TM"/>
    <property type="match status" value="1"/>
</dbReference>
<dbReference type="Gene3D" id="1.10.3720.10">
    <property type="entry name" value="MetI-like"/>
    <property type="match status" value="1"/>
</dbReference>
<evidence type="ECO:0000256" key="2">
    <source>
        <dbReference type="ARBA" id="ARBA00022448"/>
    </source>
</evidence>
<protein>
    <submittedName>
        <fullName evidence="10">Amino acid ABC transporter permease</fullName>
    </submittedName>
</protein>
<dbReference type="PANTHER" id="PTHR30614">
    <property type="entry name" value="MEMBRANE COMPONENT OF AMINO ACID ABC TRANSPORTER"/>
    <property type="match status" value="1"/>
</dbReference>
<organism evidence="10 11">
    <name type="scientific">Robertmurraya mangrovi</name>
    <dbReference type="NCBI Taxonomy" id="3098077"/>
    <lineage>
        <taxon>Bacteria</taxon>
        <taxon>Bacillati</taxon>
        <taxon>Bacillota</taxon>
        <taxon>Bacilli</taxon>
        <taxon>Bacillales</taxon>
        <taxon>Bacillaceae</taxon>
        <taxon>Robertmurraya</taxon>
    </lineage>
</organism>
<dbReference type="InterPro" id="IPR010065">
    <property type="entry name" value="AA_ABC_transptr_permease_3TM"/>
</dbReference>
<name>A0ABU5J3U7_9BACI</name>
<dbReference type="InterPro" id="IPR000515">
    <property type="entry name" value="MetI-like"/>
</dbReference>
<evidence type="ECO:0000256" key="8">
    <source>
        <dbReference type="RuleBase" id="RU363032"/>
    </source>
</evidence>
<keyword evidence="7 8" id="KW-0472">Membrane</keyword>
<reference evidence="10 11" key="1">
    <citation type="submission" date="2023-11" db="EMBL/GenBank/DDBJ databases">
        <title>Bacillus jintuensis, isolated from a mudflat on the Beibu Gulf coast.</title>
        <authorList>
            <person name="Li M."/>
        </authorList>
    </citation>
    <scope>NUCLEOTIDE SEQUENCE [LARGE SCALE GENOMIC DNA]</scope>
    <source>
        <strain evidence="10 11">31A1R</strain>
    </source>
</reference>
<dbReference type="RefSeq" id="WP_322448370.1">
    <property type="nucleotide sequence ID" value="NZ_JAXOFX010000019.1"/>
</dbReference>
<keyword evidence="2 8" id="KW-0813">Transport</keyword>
<evidence type="ECO:0000256" key="6">
    <source>
        <dbReference type="ARBA" id="ARBA00022989"/>
    </source>
</evidence>
<keyword evidence="5" id="KW-0029">Amino-acid transport</keyword>
<evidence type="ECO:0000313" key="10">
    <source>
        <dbReference type="EMBL" id="MDZ5474079.1"/>
    </source>
</evidence>
<evidence type="ECO:0000256" key="5">
    <source>
        <dbReference type="ARBA" id="ARBA00022970"/>
    </source>
</evidence>
<evidence type="ECO:0000256" key="1">
    <source>
        <dbReference type="ARBA" id="ARBA00004651"/>
    </source>
</evidence>
<sequence>MDQIFSSLPILLGATLVTLTLAVVSMLIGLVIGIFTALARISKNKILYNLSSTYVSIIRGTPLLVQIYVIYFGLPQIGIHFNPITSGIIALSINVGAYLSESFRAAIQSVDKGQMEAASMLGMTYSQAMRRIIIPQSIRTALPTIGNTYIGLLKDTSLVSVITVTELLQTTSLIIARTFEPLPFYLLAGLIYWVLSMVFTLLQTRLEMRMSRHVQL</sequence>
<feature type="transmembrane region" description="Helical" evidence="8">
    <location>
        <begin position="77"/>
        <end position="99"/>
    </location>
</feature>
<feature type="transmembrane region" description="Helical" evidence="8">
    <location>
        <begin position="12"/>
        <end position="39"/>
    </location>
</feature>
<keyword evidence="6 8" id="KW-1133">Transmembrane helix</keyword>
<evidence type="ECO:0000256" key="3">
    <source>
        <dbReference type="ARBA" id="ARBA00022475"/>
    </source>
</evidence>
<feature type="transmembrane region" description="Helical" evidence="8">
    <location>
        <begin position="182"/>
        <end position="202"/>
    </location>
</feature>